<evidence type="ECO:0008006" key="3">
    <source>
        <dbReference type="Google" id="ProtNLM"/>
    </source>
</evidence>
<dbReference type="InParanoid" id="A0A7N2KP88"/>
<dbReference type="Gramene" id="QL01p029167:mrna">
    <property type="protein sequence ID" value="QL01p029167:mrna:CDS:1"/>
    <property type="gene ID" value="QL01p029167"/>
</dbReference>
<dbReference type="Proteomes" id="UP000594261">
    <property type="component" value="Chromosome 1"/>
</dbReference>
<name>A0A7N2KP88_QUELO</name>
<sequence length="118" mass="13134">MVSKHTIATATQSSTMAALSSIMASSSSTSSMSLSLVNQPLLLLSNMSIMMTVKLDNTNYIVWKHQISMVLETYSLYELLEEPQLVPDKFLRDLSGSYTTIVNPDFLIWKSKENALPL</sequence>
<keyword evidence="2" id="KW-1185">Reference proteome</keyword>
<reference evidence="1" key="2">
    <citation type="submission" date="2021-01" db="UniProtKB">
        <authorList>
            <consortium name="EnsemblPlants"/>
        </authorList>
    </citation>
    <scope>IDENTIFICATION</scope>
</reference>
<reference evidence="1 2" key="1">
    <citation type="journal article" date="2016" name="G3 (Bethesda)">
        <title>First Draft Assembly and Annotation of the Genome of a California Endemic Oak Quercus lobata Nee (Fagaceae).</title>
        <authorList>
            <person name="Sork V.L."/>
            <person name="Fitz-Gibbon S.T."/>
            <person name="Puiu D."/>
            <person name="Crepeau M."/>
            <person name="Gugger P.F."/>
            <person name="Sherman R."/>
            <person name="Stevens K."/>
            <person name="Langley C.H."/>
            <person name="Pellegrini M."/>
            <person name="Salzberg S.L."/>
        </authorList>
    </citation>
    <scope>NUCLEOTIDE SEQUENCE [LARGE SCALE GENOMIC DNA]</scope>
    <source>
        <strain evidence="1 2">cv. SW786</strain>
    </source>
</reference>
<accession>A0A7N2KP88</accession>
<organism evidence="1 2">
    <name type="scientific">Quercus lobata</name>
    <name type="common">Valley oak</name>
    <dbReference type="NCBI Taxonomy" id="97700"/>
    <lineage>
        <taxon>Eukaryota</taxon>
        <taxon>Viridiplantae</taxon>
        <taxon>Streptophyta</taxon>
        <taxon>Embryophyta</taxon>
        <taxon>Tracheophyta</taxon>
        <taxon>Spermatophyta</taxon>
        <taxon>Magnoliopsida</taxon>
        <taxon>eudicotyledons</taxon>
        <taxon>Gunneridae</taxon>
        <taxon>Pentapetalae</taxon>
        <taxon>rosids</taxon>
        <taxon>fabids</taxon>
        <taxon>Fagales</taxon>
        <taxon>Fagaceae</taxon>
        <taxon>Quercus</taxon>
    </lineage>
</organism>
<dbReference type="EMBL" id="LRBV02000001">
    <property type="status" value="NOT_ANNOTATED_CDS"/>
    <property type="molecule type" value="Genomic_DNA"/>
</dbReference>
<dbReference type="AlphaFoldDB" id="A0A7N2KP88"/>
<protein>
    <recommendedName>
        <fullName evidence="3">Retrotransposon Copia-like N-terminal domain-containing protein</fullName>
    </recommendedName>
</protein>
<evidence type="ECO:0000313" key="2">
    <source>
        <dbReference type="Proteomes" id="UP000594261"/>
    </source>
</evidence>
<dbReference type="OMA" id="VLYWINA"/>
<proteinExistence type="predicted"/>
<dbReference type="EnsemblPlants" id="QL01p029167:mrna">
    <property type="protein sequence ID" value="QL01p029167:mrna:CDS:1"/>
    <property type="gene ID" value="QL01p029167"/>
</dbReference>
<evidence type="ECO:0000313" key="1">
    <source>
        <dbReference type="EnsemblPlants" id="QL01p029167:mrna:CDS:1"/>
    </source>
</evidence>